<reference evidence="6" key="2">
    <citation type="submission" date="2023-06" db="EMBL/GenBank/DDBJ databases">
        <authorList>
            <consortium name="Lawrence Berkeley National Laboratory"/>
            <person name="Haridas S."/>
            <person name="Hensen N."/>
            <person name="Bonometti L."/>
            <person name="Westerberg I."/>
            <person name="Brannstrom I.O."/>
            <person name="Guillou S."/>
            <person name="Cros-Aarteil S."/>
            <person name="Calhoun S."/>
            <person name="Kuo A."/>
            <person name="Mondo S."/>
            <person name="Pangilinan J."/>
            <person name="Riley R."/>
            <person name="Labutti K."/>
            <person name="Andreopoulos B."/>
            <person name="Lipzen A."/>
            <person name="Chen C."/>
            <person name="Yanf M."/>
            <person name="Daum C."/>
            <person name="Ng V."/>
            <person name="Clum A."/>
            <person name="Steindorff A."/>
            <person name="Ohm R."/>
            <person name="Martin F."/>
            <person name="Silar P."/>
            <person name="Natvig D."/>
            <person name="Lalanne C."/>
            <person name="Gautier V."/>
            <person name="Ament-Velasquez S.L."/>
            <person name="Kruys A."/>
            <person name="Hutchinson M.I."/>
            <person name="Powell A.J."/>
            <person name="Barry K."/>
            <person name="Miller A.N."/>
            <person name="Grigoriev I.V."/>
            <person name="Debuchy R."/>
            <person name="Gladieux P."/>
            <person name="Thoren M.H."/>
            <person name="Johannesson H."/>
        </authorList>
    </citation>
    <scope>NUCLEOTIDE SEQUENCE</scope>
    <source>
        <strain evidence="6">CBS 955.72</strain>
    </source>
</reference>
<evidence type="ECO:0000256" key="5">
    <source>
        <dbReference type="SAM" id="Phobius"/>
    </source>
</evidence>
<protein>
    <submittedName>
        <fullName evidence="6">Amino acid/polyamine transporter I</fullName>
    </submittedName>
</protein>
<comment type="caution">
    <text evidence="6">The sequence shown here is derived from an EMBL/GenBank/DDBJ whole genome shotgun (WGS) entry which is preliminary data.</text>
</comment>
<evidence type="ECO:0000256" key="2">
    <source>
        <dbReference type="ARBA" id="ARBA00022692"/>
    </source>
</evidence>
<feature type="transmembrane region" description="Helical" evidence="5">
    <location>
        <begin position="484"/>
        <end position="506"/>
    </location>
</feature>
<dbReference type="AlphaFoldDB" id="A0AAJ0HLA7"/>
<evidence type="ECO:0000313" key="7">
    <source>
        <dbReference type="Proteomes" id="UP001275084"/>
    </source>
</evidence>
<dbReference type="Proteomes" id="UP001275084">
    <property type="component" value="Unassembled WGS sequence"/>
</dbReference>
<name>A0AAJ0HLA7_9PEZI</name>
<feature type="transmembrane region" description="Helical" evidence="5">
    <location>
        <begin position="339"/>
        <end position="363"/>
    </location>
</feature>
<dbReference type="PIRSF" id="PIRSF006060">
    <property type="entry name" value="AA_transporter"/>
    <property type="match status" value="1"/>
</dbReference>
<feature type="transmembrane region" description="Helical" evidence="5">
    <location>
        <begin position="58"/>
        <end position="78"/>
    </location>
</feature>
<sequence>MSKFFSSRVRHAPVEETAPAVIRSESLAKDEKGGPPAYAESGSQVGHLEQARNAKRQIGVVSAVFLIVNRVIGTGIFATPGTILALSGSVGLSLFIWVAGMLIAGAGTAVYLEFGTAIPKNGGEKNYLEFVFRKPKFLTTCMYTGYVVLLGWASGNSIIFGEYILHAANVEPNRWNQRGIGLACITSAFLIHGCALKWGIRLQNLLGTIKVGIILVIVVAGWVALAGHVKLPEEDKPHNFTNAFEGTTGSAYGVVTALYNVIWSYIGYSNANYALSETKNPVRTLKIAAPLAIGVISILYMFVNIAYFAAVPKEEILAARRLVAASLFRNVFGGTAERALSVFVALSAFGNVLSVIFSQGRLVQELGREGALPFSRLWASNRPFNAPLAGLFEHWAVSVIIMLAPPPGDAYNFILNVISYPLAIVNTLVAGGLVHLYLNRKAWNWDPPISASLPVVIFFMVSNIYLVIAPFVPPEEGQNVYESLPYWIHCVVGFAIIALGAVYWLIWAVIMPKIGGYELVRETVVDDIDGWERQVFLKKPIVKAD</sequence>
<keyword evidence="2 5" id="KW-0812">Transmembrane</keyword>
<evidence type="ECO:0000313" key="6">
    <source>
        <dbReference type="EMBL" id="KAK3356693.1"/>
    </source>
</evidence>
<keyword evidence="4 5" id="KW-0472">Membrane</keyword>
<dbReference type="PANTHER" id="PTHR11785">
    <property type="entry name" value="AMINO ACID TRANSPORTER"/>
    <property type="match status" value="1"/>
</dbReference>
<dbReference type="Pfam" id="PF13520">
    <property type="entry name" value="AA_permease_2"/>
    <property type="match status" value="1"/>
</dbReference>
<dbReference type="InterPro" id="IPR002293">
    <property type="entry name" value="AA/rel_permease1"/>
</dbReference>
<keyword evidence="3 5" id="KW-1133">Transmembrane helix</keyword>
<dbReference type="InterPro" id="IPR050598">
    <property type="entry name" value="AminoAcid_Transporter"/>
</dbReference>
<feature type="transmembrane region" description="Helical" evidence="5">
    <location>
        <begin position="417"/>
        <end position="438"/>
    </location>
</feature>
<feature type="transmembrane region" description="Helical" evidence="5">
    <location>
        <begin position="137"/>
        <end position="160"/>
    </location>
</feature>
<keyword evidence="7" id="KW-1185">Reference proteome</keyword>
<organism evidence="6 7">
    <name type="scientific">Lasiosphaeria hispida</name>
    <dbReference type="NCBI Taxonomy" id="260671"/>
    <lineage>
        <taxon>Eukaryota</taxon>
        <taxon>Fungi</taxon>
        <taxon>Dikarya</taxon>
        <taxon>Ascomycota</taxon>
        <taxon>Pezizomycotina</taxon>
        <taxon>Sordariomycetes</taxon>
        <taxon>Sordariomycetidae</taxon>
        <taxon>Sordariales</taxon>
        <taxon>Lasiosphaeriaceae</taxon>
        <taxon>Lasiosphaeria</taxon>
    </lineage>
</organism>
<reference evidence="6" key="1">
    <citation type="journal article" date="2023" name="Mol. Phylogenet. Evol.">
        <title>Genome-scale phylogeny and comparative genomics of the fungal order Sordariales.</title>
        <authorList>
            <person name="Hensen N."/>
            <person name="Bonometti L."/>
            <person name="Westerberg I."/>
            <person name="Brannstrom I.O."/>
            <person name="Guillou S."/>
            <person name="Cros-Aarteil S."/>
            <person name="Calhoun S."/>
            <person name="Haridas S."/>
            <person name="Kuo A."/>
            <person name="Mondo S."/>
            <person name="Pangilinan J."/>
            <person name="Riley R."/>
            <person name="LaButti K."/>
            <person name="Andreopoulos B."/>
            <person name="Lipzen A."/>
            <person name="Chen C."/>
            <person name="Yan M."/>
            <person name="Daum C."/>
            <person name="Ng V."/>
            <person name="Clum A."/>
            <person name="Steindorff A."/>
            <person name="Ohm R.A."/>
            <person name="Martin F."/>
            <person name="Silar P."/>
            <person name="Natvig D.O."/>
            <person name="Lalanne C."/>
            <person name="Gautier V."/>
            <person name="Ament-Velasquez S.L."/>
            <person name="Kruys A."/>
            <person name="Hutchinson M.I."/>
            <person name="Powell A.J."/>
            <person name="Barry K."/>
            <person name="Miller A.N."/>
            <person name="Grigoriev I.V."/>
            <person name="Debuchy R."/>
            <person name="Gladieux P."/>
            <person name="Hiltunen Thoren M."/>
            <person name="Johannesson H."/>
        </authorList>
    </citation>
    <scope>NUCLEOTIDE SEQUENCE</scope>
    <source>
        <strain evidence="6">CBS 955.72</strain>
    </source>
</reference>
<comment type="subcellular location">
    <subcellularLocation>
        <location evidence="1">Membrane</location>
        <topology evidence="1">Multi-pass membrane protein</topology>
    </subcellularLocation>
</comment>
<proteinExistence type="predicted"/>
<feature type="transmembrane region" description="Helical" evidence="5">
    <location>
        <begin position="287"/>
        <end position="310"/>
    </location>
</feature>
<dbReference type="Gene3D" id="1.20.1740.10">
    <property type="entry name" value="Amino acid/polyamine transporter I"/>
    <property type="match status" value="1"/>
</dbReference>
<feature type="transmembrane region" description="Helical" evidence="5">
    <location>
        <begin position="211"/>
        <end position="229"/>
    </location>
</feature>
<feature type="transmembrane region" description="Helical" evidence="5">
    <location>
        <begin position="450"/>
        <end position="472"/>
    </location>
</feature>
<evidence type="ECO:0000256" key="3">
    <source>
        <dbReference type="ARBA" id="ARBA00022989"/>
    </source>
</evidence>
<feature type="transmembrane region" description="Helical" evidence="5">
    <location>
        <begin position="90"/>
        <end position="116"/>
    </location>
</feature>
<feature type="transmembrane region" description="Helical" evidence="5">
    <location>
        <begin position="249"/>
        <end position="266"/>
    </location>
</feature>
<dbReference type="EMBL" id="JAUIQD010000003">
    <property type="protein sequence ID" value="KAK3356693.1"/>
    <property type="molecule type" value="Genomic_DNA"/>
</dbReference>
<evidence type="ECO:0000256" key="4">
    <source>
        <dbReference type="ARBA" id="ARBA00023136"/>
    </source>
</evidence>
<feature type="transmembrane region" description="Helical" evidence="5">
    <location>
        <begin position="384"/>
        <end position="405"/>
    </location>
</feature>
<dbReference type="GO" id="GO:0016020">
    <property type="term" value="C:membrane"/>
    <property type="evidence" value="ECO:0007669"/>
    <property type="project" value="UniProtKB-SubCell"/>
</dbReference>
<evidence type="ECO:0000256" key="1">
    <source>
        <dbReference type="ARBA" id="ARBA00004141"/>
    </source>
</evidence>
<dbReference type="PANTHER" id="PTHR11785:SF498">
    <property type="entry name" value="HIGH-AFFINITY METHIONINE PERMEASE"/>
    <property type="match status" value="1"/>
</dbReference>
<accession>A0AAJ0HLA7</accession>
<dbReference type="GO" id="GO:0015179">
    <property type="term" value="F:L-amino acid transmembrane transporter activity"/>
    <property type="evidence" value="ECO:0007669"/>
    <property type="project" value="TreeGrafter"/>
</dbReference>
<gene>
    <name evidence="6" type="ORF">B0T25DRAFT_474756</name>
</gene>
<feature type="transmembrane region" description="Helical" evidence="5">
    <location>
        <begin position="180"/>
        <end position="199"/>
    </location>
</feature>
<dbReference type="FunFam" id="1.20.1740.10:FF:000025">
    <property type="entry name" value="High-affinity methionine permease"/>
    <property type="match status" value="1"/>
</dbReference>